<evidence type="ECO:0000256" key="1">
    <source>
        <dbReference type="ARBA" id="ARBA00022723"/>
    </source>
</evidence>
<evidence type="ECO:0000313" key="5">
    <source>
        <dbReference type="Proteomes" id="UP000199524"/>
    </source>
</evidence>
<accession>A0A1H1PUE2</accession>
<feature type="binding site" evidence="2">
    <location>
        <position position="134"/>
    </location>
    <ligand>
        <name>a divalent metal cation</name>
        <dbReference type="ChEBI" id="CHEBI:60240"/>
        <note>catalytic</note>
    </ligand>
</feature>
<dbReference type="NCBIfam" id="NF042435">
    <property type="entry name" value="DhshikDhtase_QuiC"/>
    <property type="match status" value="1"/>
</dbReference>
<dbReference type="GO" id="GO:0046279">
    <property type="term" value="P:3,4-dihydroxybenzoate biosynthetic process"/>
    <property type="evidence" value="ECO:0007669"/>
    <property type="project" value="UniProtKB-UniRule"/>
</dbReference>
<keyword evidence="1 2" id="KW-0479">Metal-binding</keyword>
<sequence>MQRSIATVSLSGTLPEKLDAIAAAGFDGVEIFENDLLYYDGSPREIRQRCADLGIAITLFQPFRDFEGCRRDRLARNLERAERKFDLMQELGTDLVLVCSNASADSLGDQQILVDDLRLLAERAGARGLRIGYEALAWGRHVNTYQQVWDIVRQADHPNLGVLLDSFHTLSLKGDPSAIAQIPGDKIFFVQMADAPILAMDVLEWSRHFRCFPGQGEFDLPGFLAPIIKSGYTGPLSLEIFNDGFRAAPPRANAADGLRSLLYLEEKTRERLAQEAAPVANLDTLFAPPSVSENDGIEFLEFAVDESLGAKLSHWLERLGFSKAGQHRSKSVSLLRQGDINLILNSEPYSFAHSFFEAHGPSLCATAIRVKDSASALARAVAYKGQPYRGLVGPNELELAAVRAPDGSLIYLTDQETAGQKLYETDFRLLPVTPAGTGGLKRIDHMAMALPADSLDSWVLFYKSLLDFEADDEVVLPDPYGLVKSRALRSRCSSIRLPLNISENRNTAISHALSSYRGSGVHHIAFDCEDIFAEVRRAKEAGVPLLDIPLNYYDDLAARFDFDDEFLSELAYYNVLYDRDAQGGELFHVYTEPFEGRFFFEILQRRNGYVGYGAANVAVRLAAMAKSRSGAGRQARL</sequence>
<feature type="domain" description="VOC" evidence="3">
    <location>
        <begin position="442"/>
        <end position="592"/>
    </location>
</feature>
<keyword evidence="4" id="KW-0670">Pyruvate</keyword>
<feature type="domain" description="VOC" evidence="3">
    <location>
        <begin position="296"/>
        <end position="415"/>
    </location>
</feature>
<comment type="cofactor">
    <cofactor evidence="2">
        <name>a divalent metal cation</name>
        <dbReference type="ChEBI" id="CHEBI:60240"/>
    </cofactor>
</comment>
<dbReference type="CDD" id="cd07250">
    <property type="entry name" value="HPPD_C_like"/>
    <property type="match status" value="1"/>
</dbReference>
<keyword evidence="4" id="KW-0223">Dioxygenase</keyword>
<dbReference type="CDD" id="cd08342">
    <property type="entry name" value="HPPD_N_like"/>
    <property type="match status" value="1"/>
</dbReference>
<keyword evidence="4" id="KW-0560">Oxidoreductase</keyword>
<dbReference type="HAMAP" id="MF_02238">
    <property type="entry name" value="DSD"/>
    <property type="match status" value="1"/>
</dbReference>
<dbReference type="RefSeq" id="WP_090202263.1">
    <property type="nucleotide sequence ID" value="NZ_LT629777.1"/>
</dbReference>
<keyword evidence="5" id="KW-1185">Reference proteome</keyword>
<feature type="binding site" evidence="2">
    <location>
        <position position="445"/>
    </location>
    <ligand>
        <name>Mg(2+)</name>
        <dbReference type="ChEBI" id="CHEBI:18420"/>
    </ligand>
</feature>
<dbReference type="Pfam" id="PF01261">
    <property type="entry name" value="AP_endonuc_2"/>
    <property type="match status" value="1"/>
</dbReference>
<dbReference type="UniPathway" id="UPA00088"/>
<proteinExistence type="inferred from homology"/>
<comment type="function">
    <text evidence="2">Catalyzes the conversion of 3-dehydroshikimate to protocatechuate (3,4-dihydroxybenzoate), a common intermediate of quinate and shikimate degradation pathways.</text>
</comment>
<dbReference type="InterPro" id="IPR050312">
    <property type="entry name" value="IolE/XylAMocC-like"/>
</dbReference>
<feature type="binding site" evidence="2">
    <location>
        <position position="601"/>
    </location>
    <ligand>
        <name>Mg(2+)</name>
        <dbReference type="ChEBI" id="CHEBI:18420"/>
    </ligand>
</feature>
<keyword evidence="2" id="KW-0456">Lyase</keyword>
<dbReference type="EMBL" id="LT629777">
    <property type="protein sequence ID" value="SDS14713.1"/>
    <property type="molecule type" value="Genomic_DNA"/>
</dbReference>
<evidence type="ECO:0000259" key="3">
    <source>
        <dbReference type="PROSITE" id="PS51819"/>
    </source>
</evidence>
<dbReference type="Pfam" id="PF14696">
    <property type="entry name" value="Glyoxalase_5"/>
    <property type="match status" value="1"/>
</dbReference>
<dbReference type="InterPro" id="IPR037523">
    <property type="entry name" value="VOC_core"/>
</dbReference>
<dbReference type="InterPro" id="IPR004360">
    <property type="entry name" value="Glyas_Fos-R_dOase_dom"/>
</dbReference>
<dbReference type="PROSITE" id="PS51819">
    <property type="entry name" value="VOC"/>
    <property type="match status" value="2"/>
</dbReference>
<dbReference type="GeneID" id="300205708"/>
<reference evidence="5" key="1">
    <citation type="submission" date="2016-10" db="EMBL/GenBank/DDBJ databases">
        <authorList>
            <person name="Varghese N."/>
            <person name="Submissions S."/>
        </authorList>
    </citation>
    <scope>NUCLEOTIDE SEQUENCE [LARGE SCALE GENOMIC DNA]</scope>
    <source>
        <strain evidence="5">ATCC 23835</strain>
    </source>
</reference>
<feature type="binding site" evidence="2">
    <location>
        <position position="523"/>
    </location>
    <ligand>
        <name>Mg(2+)</name>
        <dbReference type="ChEBI" id="CHEBI:18420"/>
    </ligand>
</feature>
<dbReference type="Gene3D" id="3.20.20.150">
    <property type="entry name" value="Divalent-metal-dependent TIM barrel enzymes"/>
    <property type="match status" value="1"/>
</dbReference>
<dbReference type="GO" id="GO:0051213">
    <property type="term" value="F:dioxygenase activity"/>
    <property type="evidence" value="ECO:0007669"/>
    <property type="project" value="UniProtKB-KW"/>
</dbReference>
<protein>
    <recommendedName>
        <fullName evidence="2">3-dehydroshikimate dehydratase</fullName>
        <shortName evidence="2">DSD</shortName>
        <ecNumber evidence="2">4.2.1.118</ecNumber>
    </recommendedName>
</protein>
<dbReference type="InterPro" id="IPR041735">
    <property type="entry name" value="4OHPhenylPyrv_dOase_C"/>
</dbReference>
<dbReference type="EC" id="4.2.1.118" evidence="2"/>
<dbReference type="InterPro" id="IPR041736">
    <property type="entry name" value="4OHPhenylPyrv_dOase_N"/>
</dbReference>
<gene>
    <name evidence="4" type="ORF">SAMN05216598_0669</name>
</gene>
<comment type="pathway">
    <text evidence="2">Aromatic compound metabolism; 3,4-dihydroxybenzoate biosynthesis.</text>
</comment>
<evidence type="ECO:0000256" key="2">
    <source>
        <dbReference type="HAMAP-Rule" id="MF_02238"/>
    </source>
</evidence>
<dbReference type="SUPFAM" id="SSF54593">
    <property type="entry name" value="Glyoxalase/Bleomycin resistance protein/Dihydroxybiphenyl dioxygenase"/>
    <property type="match status" value="1"/>
</dbReference>
<dbReference type="PANTHER" id="PTHR12110:SF21">
    <property type="entry name" value="XYLOSE ISOMERASE-LIKE TIM BARREL DOMAIN-CONTAINING PROTEIN"/>
    <property type="match status" value="1"/>
</dbReference>
<dbReference type="GO" id="GO:0046565">
    <property type="term" value="F:3-dehydroshikimate dehydratase activity"/>
    <property type="evidence" value="ECO:0007669"/>
    <property type="project" value="UniProtKB-UniRule"/>
</dbReference>
<feature type="binding site" evidence="2">
    <location>
        <position position="191"/>
    </location>
    <ligand>
        <name>a divalent metal cation</name>
        <dbReference type="ChEBI" id="CHEBI:60240"/>
        <note>catalytic</note>
    </ligand>
</feature>
<feature type="binding site" evidence="2">
    <location>
        <position position="165"/>
    </location>
    <ligand>
        <name>a divalent metal cation</name>
        <dbReference type="ChEBI" id="CHEBI:60240"/>
        <note>catalytic</note>
    </ligand>
</feature>
<dbReference type="InterPro" id="IPR050009">
    <property type="entry name" value="QuiC"/>
</dbReference>
<dbReference type="InterPro" id="IPR036237">
    <property type="entry name" value="Xyl_isomerase-like_sf"/>
</dbReference>
<dbReference type="GO" id="GO:0046872">
    <property type="term" value="F:metal ion binding"/>
    <property type="evidence" value="ECO:0007669"/>
    <property type="project" value="UniProtKB-UniRule"/>
</dbReference>
<feature type="binding site" evidence="2">
    <location>
        <position position="239"/>
    </location>
    <ligand>
        <name>a divalent metal cation</name>
        <dbReference type="ChEBI" id="CHEBI:60240"/>
        <note>catalytic</note>
    </ligand>
</feature>
<dbReference type="Gene3D" id="3.10.180.10">
    <property type="entry name" value="2,3-Dihydroxybiphenyl 1,2-Dioxygenase, domain 1"/>
    <property type="match status" value="2"/>
</dbReference>
<comment type="similarity">
    <text evidence="2">Belongs to the bacterial two-domain DSD family.</text>
</comment>
<dbReference type="InterPro" id="IPR013022">
    <property type="entry name" value="Xyl_isomerase-like_TIM-brl"/>
</dbReference>
<dbReference type="InterPro" id="IPR029068">
    <property type="entry name" value="Glyas_Bleomycin-R_OHBP_Dase"/>
</dbReference>
<dbReference type="Pfam" id="PF00903">
    <property type="entry name" value="Glyoxalase"/>
    <property type="match status" value="1"/>
</dbReference>
<name>A0A1H1PUE2_9PSED</name>
<comment type="catalytic activity">
    <reaction evidence="2">
        <text>3-dehydroshikimate = 3,4-dihydroxybenzoate + H2O</text>
        <dbReference type="Rhea" id="RHEA:24848"/>
        <dbReference type="ChEBI" id="CHEBI:15377"/>
        <dbReference type="ChEBI" id="CHEBI:16630"/>
        <dbReference type="ChEBI" id="CHEBI:36241"/>
        <dbReference type="EC" id="4.2.1.118"/>
    </reaction>
</comment>
<dbReference type="Proteomes" id="UP000199524">
    <property type="component" value="Chromosome I"/>
</dbReference>
<dbReference type="SUPFAM" id="SSF51658">
    <property type="entry name" value="Xylose isomerase-like"/>
    <property type="match status" value="1"/>
</dbReference>
<dbReference type="PANTHER" id="PTHR12110">
    <property type="entry name" value="HYDROXYPYRUVATE ISOMERASE"/>
    <property type="match status" value="1"/>
</dbReference>
<dbReference type="AlphaFoldDB" id="A0A1H1PUE2"/>
<dbReference type="InterPro" id="IPR043700">
    <property type="entry name" value="DSD"/>
</dbReference>
<evidence type="ECO:0000313" key="4">
    <source>
        <dbReference type="EMBL" id="SDS14713.1"/>
    </source>
</evidence>
<organism evidence="4 5">
    <name type="scientific">Pseudomonas asplenii</name>
    <dbReference type="NCBI Taxonomy" id="53407"/>
    <lineage>
        <taxon>Bacteria</taxon>
        <taxon>Pseudomonadati</taxon>
        <taxon>Pseudomonadota</taxon>
        <taxon>Gammaproteobacteria</taxon>
        <taxon>Pseudomonadales</taxon>
        <taxon>Pseudomonadaceae</taxon>
        <taxon>Pseudomonas</taxon>
    </lineage>
</organism>